<organism evidence="2">
    <name type="scientific">marine sediment metagenome</name>
    <dbReference type="NCBI Taxonomy" id="412755"/>
    <lineage>
        <taxon>unclassified sequences</taxon>
        <taxon>metagenomes</taxon>
        <taxon>ecological metagenomes</taxon>
    </lineage>
</organism>
<evidence type="ECO:0000256" key="1">
    <source>
        <dbReference type="SAM" id="Coils"/>
    </source>
</evidence>
<gene>
    <name evidence="2" type="ORF">LCGC14_1028280</name>
</gene>
<dbReference type="EMBL" id="LAZR01004154">
    <property type="protein sequence ID" value="KKN11271.1"/>
    <property type="molecule type" value="Genomic_DNA"/>
</dbReference>
<evidence type="ECO:0000313" key="2">
    <source>
        <dbReference type="EMBL" id="KKN11271.1"/>
    </source>
</evidence>
<protein>
    <submittedName>
        <fullName evidence="2">Uncharacterized protein</fullName>
    </submittedName>
</protein>
<proteinExistence type="predicted"/>
<keyword evidence="1" id="KW-0175">Coiled coil</keyword>
<accession>A0A0F9QDJ8</accession>
<comment type="caution">
    <text evidence="2">The sequence shown here is derived from an EMBL/GenBank/DDBJ whole genome shotgun (WGS) entry which is preliminary data.</text>
</comment>
<reference evidence="2" key="1">
    <citation type="journal article" date="2015" name="Nature">
        <title>Complex archaea that bridge the gap between prokaryotes and eukaryotes.</title>
        <authorList>
            <person name="Spang A."/>
            <person name="Saw J.H."/>
            <person name="Jorgensen S.L."/>
            <person name="Zaremba-Niedzwiedzka K."/>
            <person name="Martijn J."/>
            <person name="Lind A.E."/>
            <person name="van Eijk R."/>
            <person name="Schleper C."/>
            <person name="Guy L."/>
            <person name="Ettema T.J."/>
        </authorList>
    </citation>
    <scope>NUCLEOTIDE SEQUENCE</scope>
</reference>
<name>A0A0F9QDJ8_9ZZZZ</name>
<feature type="coiled-coil region" evidence="1">
    <location>
        <begin position="33"/>
        <end position="67"/>
    </location>
</feature>
<dbReference type="AlphaFoldDB" id="A0A0F9QDJ8"/>
<sequence>MNNGLHFADCLTRNATGRPERERLVREEAAKVILEQYEEIVRLEAIVDKLEKTAEAAEQAKEKQTARTV</sequence>